<protein>
    <submittedName>
        <fullName evidence="2">Uncharacterized protein</fullName>
    </submittedName>
</protein>
<dbReference type="SUPFAM" id="SSF49265">
    <property type="entry name" value="Fibronectin type III"/>
    <property type="match status" value="1"/>
</dbReference>
<dbReference type="SUPFAM" id="SSF48452">
    <property type="entry name" value="TPR-like"/>
    <property type="match status" value="1"/>
</dbReference>
<feature type="repeat" description="TPR" evidence="1">
    <location>
        <begin position="298"/>
        <end position="331"/>
    </location>
</feature>
<keyword evidence="3" id="KW-1185">Reference proteome</keyword>
<gene>
    <name evidence="2" type="ORF">NIES37_38580</name>
</gene>
<evidence type="ECO:0000313" key="3">
    <source>
        <dbReference type="Proteomes" id="UP000218785"/>
    </source>
</evidence>
<dbReference type="Proteomes" id="UP000218785">
    <property type="component" value="Chromosome"/>
</dbReference>
<dbReference type="InterPro" id="IPR011990">
    <property type="entry name" value="TPR-like_helical_dom_sf"/>
</dbReference>
<keyword evidence="1" id="KW-0802">TPR repeat</keyword>
<evidence type="ECO:0000256" key="1">
    <source>
        <dbReference type="PROSITE-ProRule" id="PRU00339"/>
    </source>
</evidence>
<dbReference type="PROSITE" id="PS50005">
    <property type="entry name" value="TPR"/>
    <property type="match status" value="1"/>
</dbReference>
<dbReference type="KEGG" id="ttq:NIES37_38580"/>
<proteinExistence type="predicted"/>
<evidence type="ECO:0000313" key="2">
    <source>
        <dbReference type="EMBL" id="BAY99875.1"/>
    </source>
</evidence>
<accession>A0A1Z4N2D2</accession>
<reference evidence="2 3" key="1">
    <citation type="submission" date="2017-06" db="EMBL/GenBank/DDBJ databases">
        <title>Genome sequencing of cyanobaciteial culture collection at National Institute for Environmental Studies (NIES).</title>
        <authorList>
            <person name="Hirose Y."/>
            <person name="Shimura Y."/>
            <person name="Fujisawa T."/>
            <person name="Nakamura Y."/>
            <person name="Kawachi M."/>
        </authorList>
    </citation>
    <scope>NUCLEOTIDE SEQUENCE [LARGE SCALE GENOMIC DNA]</scope>
    <source>
        <strain evidence="2 3">NIES-37</strain>
    </source>
</reference>
<dbReference type="Pfam" id="PF13424">
    <property type="entry name" value="TPR_12"/>
    <property type="match status" value="1"/>
</dbReference>
<dbReference type="RefSeq" id="WP_096578343.1">
    <property type="nucleotide sequence ID" value="NZ_CAWNJS010000001.1"/>
</dbReference>
<dbReference type="EMBL" id="AP018248">
    <property type="protein sequence ID" value="BAY99875.1"/>
    <property type="molecule type" value="Genomic_DNA"/>
</dbReference>
<dbReference type="Gene3D" id="1.25.40.10">
    <property type="entry name" value="Tetratricopeptide repeat domain"/>
    <property type="match status" value="1"/>
</dbReference>
<organism evidence="2 3">
    <name type="scientific">Tolypothrix tenuis PCC 7101</name>
    <dbReference type="NCBI Taxonomy" id="231146"/>
    <lineage>
        <taxon>Bacteria</taxon>
        <taxon>Bacillati</taxon>
        <taxon>Cyanobacteriota</taxon>
        <taxon>Cyanophyceae</taxon>
        <taxon>Nostocales</taxon>
        <taxon>Tolypothrichaceae</taxon>
        <taxon>Tolypothrix</taxon>
    </lineage>
</organism>
<dbReference type="AlphaFoldDB" id="A0A1Z4N2D2"/>
<dbReference type="InterPro" id="IPR019734">
    <property type="entry name" value="TPR_rpt"/>
</dbReference>
<name>A0A1Z4N2D2_9CYAN</name>
<sequence>MSSLNLTGKILVLGIVVLGIVKTALALPAAGIAQGQAAVYSARIDSSTGKVFLKRPDWSNFRLVSVGTELNQGDQIKPDKGVRVRVVCPNLSKPFVPVGVPSGLKTICPVWQAIISKAPPPAGILGGKNPLIPYLITPRHTLLLSSTPTFRWNAVPKATQYTVILQTKKGVVWQKQSKNNSLVYPGLPPLQPGTNYSLVIKANSGKTSQDEGTSNLDFKVLRKSEATAIQSEVTKITKLGLNEQVTALMLANLYSRYTLPQDAIPAYGLSADTFKSYNLSADAIATLETLVKKGKQSTIVYRSLGDIYWQTGLAQKAVDNYLMAIKLAKDSEDLEAQTLALFALGEVYAATDDNKQAINWYSQAMNGYTLLGDTRRANFLKRQIESLRQQ</sequence>
<dbReference type="InterPro" id="IPR036116">
    <property type="entry name" value="FN3_sf"/>
</dbReference>